<dbReference type="Gene3D" id="3.30.2460.20">
    <property type="match status" value="1"/>
</dbReference>
<dbReference type="GeneID" id="106817624"/>
<keyword evidence="4" id="KW-0964">Secreted</keyword>
<proteinExistence type="inferred from homology"/>
<dbReference type="Proteomes" id="UP000695022">
    <property type="component" value="Unplaced"/>
</dbReference>
<dbReference type="SMART" id="SM00097">
    <property type="entry name" value="WNT1"/>
    <property type="match status" value="1"/>
</dbReference>
<evidence type="ECO:0000256" key="2">
    <source>
        <dbReference type="ARBA" id="ARBA00005683"/>
    </source>
</evidence>
<sequence length="222" mass="25143">MLKVGSREAAFVYSISSAGVVHSVTRACSKGHLLDCACDPSKMGPHRDRKGEFTWGGCSDNVRYGSQFSRIFIDAKEKKQKDARALMNLHNNRAGRKVQQRHRLAPQYRHLTQEGSSLILASHIKKKPTKLDLIFLEESPDYCVQSHVTGSIGTAGRECVRDAEGPEGCHIMCCGRGYDTKRVLRKTKCECKFHWCCYVQCRECEEWVDVHTCKAPKDNSRY</sequence>
<accession>A0ABM1F019</accession>
<evidence type="ECO:0000256" key="5">
    <source>
        <dbReference type="ARBA" id="ARBA00022530"/>
    </source>
</evidence>
<gene>
    <name evidence="10" type="primary">LOC106817624</name>
</gene>
<keyword evidence="5" id="KW-0272">Extracellular matrix</keyword>
<organism evidence="9 10">
    <name type="scientific">Priapulus caudatus</name>
    <name type="common">Priapulid worm</name>
    <dbReference type="NCBI Taxonomy" id="37621"/>
    <lineage>
        <taxon>Eukaryota</taxon>
        <taxon>Metazoa</taxon>
        <taxon>Ecdysozoa</taxon>
        <taxon>Scalidophora</taxon>
        <taxon>Priapulida</taxon>
        <taxon>Priapulimorpha</taxon>
        <taxon>Priapulimorphida</taxon>
        <taxon>Priapulidae</taxon>
        <taxon>Priapulus</taxon>
    </lineage>
</organism>
<keyword evidence="3 8" id="KW-0217">Developmental protein</keyword>
<keyword evidence="6 8" id="KW-0879">Wnt signaling pathway</keyword>
<dbReference type="PANTHER" id="PTHR12027">
    <property type="entry name" value="WNT RELATED"/>
    <property type="match status" value="1"/>
</dbReference>
<dbReference type="InterPro" id="IPR005817">
    <property type="entry name" value="Wnt"/>
</dbReference>
<protein>
    <recommendedName>
        <fullName evidence="8">Protein Wnt</fullName>
    </recommendedName>
</protein>
<keyword evidence="9" id="KW-1185">Reference proteome</keyword>
<evidence type="ECO:0000256" key="1">
    <source>
        <dbReference type="ARBA" id="ARBA00004498"/>
    </source>
</evidence>
<reference evidence="10" key="1">
    <citation type="submission" date="2025-08" db="UniProtKB">
        <authorList>
            <consortium name="RefSeq"/>
        </authorList>
    </citation>
    <scope>IDENTIFICATION</scope>
</reference>
<dbReference type="InterPro" id="IPR043158">
    <property type="entry name" value="Wnt_C"/>
</dbReference>
<name>A0ABM1F019_PRICU</name>
<dbReference type="RefSeq" id="XP_014677790.1">
    <property type="nucleotide sequence ID" value="XM_014822304.1"/>
</dbReference>
<evidence type="ECO:0000256" key="3">
    <source>
        <dbReference type="ARBA" id="ARBA00022473"/>
    </source>
</evidence>
<evidence type="ECO:0000313" key="10">
    <source>
        <dbReference type="RefSeq" id="XP_014677790.1"/>
    </source>
</evidence>
<evidence type="ECO:0000256" key="7">
    <source>
        <dbReference type="ARBA" id="ARBA00023157"/>
    </source>
</evidence>
<evidence type="ECO:0000256" key="8">
    <source>
        <dbReference type="RuleBase" id="RU003500"/>
    </source>
</evidence>
<evidence type="ECO:0000256" key="4">
    <source>
        <dbReference type="ARBA" id="ARBA00022525"/>
    </source>
</evidence>
<dbReference type="Pfam" id="PF00110">
    <property type="entry name" value="wnt"/>
    <property type="match status" value="2"/>
</dbReference>
<comment type="subcellular location">
    <subcellularLocation>
        <location evidence="1 8">Secreted</location>
        <location evidence="1 8">Extracellular space</location>
        <location evidence="1 8">Extracellular matrix</location>
    </subcellularLocation>
</comment>
<keyword evidence="7" id="KW-1015">Disulfide bond</keyword>
<evidence type="ECO:0000313" key="9">
    <source>
        <dbReference type="Proteomes" id="UP000695022"/>
    </source>
</evidence>
<dbReference type="PANTHER" id="PTHR12027:SF37">
    <property type="entry name" value="PROTEIN WNT"/>
    <property type="match status" value="1"/>
</dbReference>
<comment type="similarity">
    <text evidence="2 8">Belongs to the Wnt family.</text>
</comment>
<evidence type="ECO:0000256" key="6">
    <source>
        <dbReference type="ARBA" id="ARBA00022687"/>
    </source>
</evidence>
<dbReference type="PRINTS" id="PR01349">
    <property type="entry name" value="WNTPROTEIN"/>
</dbReference>
<comment type="function">
    <text evidence="8">Ligand for members of the frizzled family of seven transmembrane receptors.</text>
</comment>